<evidence type="ECO:0000256" key="6">
    <source>
        <dbReference type="ARBA" id="ARBA00022989"/>
    </source>
</evidence>
<dbReference type="GO" id="GO:0015421">
    <property type="term" value="F:ABC-type oligopeptide transporter activity"/>
    <property type="evidence" value="ECO:0007669"/>
    <property type="project" value="TreeGrafter"/>
</dbReference>
<dbReference type="InterPro" id="IPR027417">
    <property type="entry name" value="P-loop_NTPase"/>
</dbReference>
<dbReference type="PROSITE" id="PS50893">
    <property type="entry name" value="ABC_TRANSPORTER_2"/>
    <property type="match status" value="1"/>
</dbReference>
<keyword evidence="6" id="KW-1133">Transmembrane helix</keyword>
<keyword evidence="2" id="KW-0813">Transport</keyword>
<evidence type="ECO:0000256" key="2">
    <source>
        <dbReference type="ARBA" id="ARBA00022448"/>
    </source>
</evidence>
<dbReference type="EMBL" id="LR877157">
    <property type="protein sequence ID" value="CAD2219287.1"/>
    <property type="molecule type" value="Genomic_DNA"/>
</dbReference>
<dbReference type="GO" id="GO:0005743">
    <property type="term" value="C:mitochondrial inner membrane"/>
    <property type="evidence" value="ECO:0007669"/>
    <property type="project" value="TreeGrafter"/>
</dbReference>
<keyword evidence="10" id="KW-1185">Reference proteome</keyword>
<keyword evidence="4" id="KW-0547">Nucleotide-binding</keyword>
<dbReference type="Proteomes" id="UP000515908">
    <property type="component" value="Chromosome 13"/>
</dbReference>
<dbReference type="GO" id="GO:0090374">
    <property type="term" value="P:oligopeptide export from mitochondrion"/>
    <property type="evidence" value="ECO:0007669"/>
    <property type="project" value="TreeGrafter"/>
</dbReference>
<keyword evidence="5" id="KW-0067">ATP-binding</keyword>
<accession>A0A7G2CJQ8</accession>
<dbReference type="PROSITE" id="PS00211">
    <property type="entry name" value="ABC_TRANSPORTER_1"/>
    <property type="match status" value="1"/>
</dbReference>
<feature type="domain" description="ABC transporter" evidence="8">
    <location>
        <begin position="1"/>
        <end position="210"/>
    </location>
</feature>
<evidence type="ECO:0000256" key="7">
    <source>
        <dbReference type="ARBA" id="ARBA00023136"/>
    </source>
</evidence>
<dbReference type="GO" id="GO:0005524">
    <property type="term" value="F:ATP binding"/>
    <property type="evidence" value="ECO:0007669"/>
    <property type="project" value="UniProtKB-KW"/>
</dbReference>
<evidence type="ECO:0000256" key="5">
    <source>
        <dbReference type="ARBA" id="ARBA00022840"/>
    </source>
</evidence>
<dbReference type="SMART" id="SM00382">
    <property type="entry name" value="AAA"/>
    <property type="match status" value="1"/>
</dbReference>
<dbReference type="GO" id="GO:0016887">
    <property type="term" value="F:ATP hydrolysis activity"/>
    <property type="evidence" value="ECO:0007669"/>
    <property type="project" value="InterPro"/>
</dbReference>
<keyword evidence="7" id="KW-0472">Membrane</keyword>
<dbReference type="AlphaFoldDB" id="A0A7G2CJQ8"/>
<reference evidence="9 10" key="1">
    <citation type="submission" date="2020-08" db="EMBL/GenBank/DDBJ databases">
        <authorList>
            <person name="Newling K."/>
            <person name="Davey J."/>
            <person name="Forrester S."/>
        </authorList>
    </citation>
    <scope>NUCLEOTIDE SEQUENCE [LARGE SCALE GENOMIC DNA]</scope>
    <source>
        <strain evidence="10">Crithidia deanei Carvalho (ATCC PRA-265)</strain>
    </source>
</reference>
<evidence type="ECO:0000256" key="3">
    <source>
        <dbReference type="ARBA" id="ARBA00022692"/>
    </source>
</evidence>
<evidence type="ECO:0000256" key="4">
    <source>
        <dbReference type="ARBA" id="ARBA00022741"/>
    </source>
</evidence>
<dbReference type="Pfam" id="PF00005">
    <property type="entry name" value="ABC_tran"/>
    <property type="match status" value="1"/>
</dbReference>
<dbReference type="InterPro" id="IPR003593">
    <property type="entry name" value="AAA+_ATPase"/>
</dbReference>
<keyword evidence="3" id="KW-0812">Transmembrane</keyword>
<proteinExistence type="predicted"/>
<protein>
    <submittedName>
        <fullName evidence="9">ABC transporter, putative</fullName>
    </submittedName>
</protein>
<dbReference type="InterPro" id="IPR003439">
    <property type="entry name" value="ABC_transporter-like_ATP-bd"/>
</dbReference>
<comment type="subcellular location">
    <subcellularLocation>
        <location evidence="1">Membrane</location>
        <topology evidence="1">Multi-pass membrane protein</topology>
    </subcellularLocation>
</comment>
<dbReference type="PANTHER" id="PTHR43394:SF1">
    <property type="entry name" value="ATP-BINDING CASSETTE SUB-FAMILY B MEMBER 10, MITOCHONDRIAL"/>
    <property type="match status" value="1"/>
</dbReference>
<gene>
    <name evidence="9" type="ORF">ADEAN_000679200</name>
</gene>
<dbReference type="PANTHER" id="PTHR43394">
    <property type="entry name" value="ATP-DEPENDENT PERMEASE MDL1, MITOCHONDRIAL"/>
    <property type="match status" value="1"/>
</dbReference>
<dbReference type="InterPro" id="IPR039421">
    <property type="entry name" value="Type_1_exporter"/>
</dbReference>
<evidence type="ECO:0000313" key="10">
    <source>
        <dbReference type="Proteomes" id="UP000515908"/>
    </source>
</evidence>
<sequence>MTALVGHSGGGKSTLVHLLLRLYDPQEGEVLLDDTPLQSVDLHWYHNNVAVVAQDTQLFNGTVADNIQYGLQNVRVEDLHTAAKEANAYDFIMDFPEQFDTLVGENGVRLSGGQRQRIAIARALLRKPKILFLDEATSALDAESEVLVQAALDSLVEHMQHCTVIIIAHRLSTIRKAHRIVVVGDGAVAEEGTHDELLSRNGVYARLIAHQLQTGGKTLEFDGEKEDKEEKGEDE</sequence>
<evidence type="ECO:0000259" key="8">
    <source>
        <dbReference type="PROSITE" id="PS50893"/>
    </source>
</evidence>
<dbReference type="VEuPathDB" id="TriTrypDB:ADEAN_000679200"/>
<evidence type="ECO:0000313" key="9">
    <source>
        <dbReference type="EMBL" id="CAD2219287.1"/>
    </source>
</evidence>
<dbReference type="Gene3D" id="3.40.50.300">
    <property type="entry name" value="P-loop containing nucleotide triphosphate hydrolases"/>
    <property type="match status" value="1"/>
</dbReference>
<dbReference type="FunFam" id="3.40.50.300:FF:000836">
    <property type="entry name" value="ABC transporter B family member 25"/>
    <property type="match status" value="1"/>
</dbReference>
<organism evidence="9 10">
    <name type="scientific">Angomonas deanei</name>
    <dbReference type="NCBI Taxonomy" id="59799"/>
    <lineage>
        <taxon>Eukaryota</taxon>
        <taxon>Discoba</taxon>
        <taxon>Euglenozoa</taxon>
        <taxon>Kinetoplastea</taxon>
        <taxon>Metakinetoplastina</taxon>
        <taxon>Trypanosomatida</taxon>
        <taxon>Trypanosomatidae</taxon>
        <taxon>Strigomonadinae</taxon>
        <taxon>Angomonas</taxon>
    </lineage>
</organism>
<dbReference type="InterPro" id="IPR017871">
    <property type="entry name" value="ABC_transporter-like_CS"/>
</dbReference>
<name>A0A7G2CJQ8_9TRYP</name>
<evidence type="ECO:0000256" key="1">
    <source>
        <dbReference type="ARBA" id="ARBA00004141"/>
    </source>
</evidence>
<dbReference type="SUPFAM" id="SSF52540">
    <property type="entry name" value="P-loop containing nucleoside triphosphate hydrolases"/>
    <property type="match status" value="1"/>
</dbReference>